<protein>
    <recommendedName>
        <fullName evidence="2">ParB/Sulfiredoxin domain-containing protein</fullName>
    </recommendedName>
</protein>
<sequence>MSYVVKYDILPSKMINNVLEPDQARIDQLEKLQKFFTKLEISILGEGIRNPIVITALSKDDITTRYGGSRLMIAQKHNMDIPCIIADFDNVFPEAKIIKEEEIPSYYENPPTHFQLRAAKLYIHGCETIHLKNKTPEKQIEKQPKSMKKVKNKYL</sequence>
<comment type="caution">
    <text evidence="1">The sequence shown here is derived from an EMBL/GenBank/DDBJ whole genome shotgun (WGS) entry which is preliminary data.</text>
</comment>
<reference evidence="1" key="1">
    <citation type="journal article" date="2015" name="Nature">
        <title>Complex archaea that bridge the gap between prokaryotes and eukaryotes.</title>
        <authorList>
            <person name="Spang A."/>
            <person name="Saw J.H."/>
            <person name="Jorgensen S.L."/>
            <person name="Zaremba-Niedzwiedzka K."/>
            <person name="Martijn J."/>
            <person name="Lind A.E."/>
            <person name="van Eijk R."/>
            <person name="Schleper C."/>
            <person name="Guy L."/>
            <person name="Ettema T.J."/>
        </authorList>
    </citation>
    <scope>NUCLEOTIDE SEQUENCE</scope>
</reference>
<name>A0A0F8ZYM1_9ZZZZ</name>
<gene>
    <name evidence="1" type="ORF">LCGC14_2913440</name>
</gene>
<accession>A0A0F8ZYM1</accession>
<organism evidence="1">
    <name type="scientific">marine sediment metagenome</name>
    <dbReference type="NCBI Taxonomy" id="412755"/>
    <lineage>
        <taxon>unclassified sequences</taxon>
        <taxon>metagenomes</taxon>
        <taxon>ecological metagenomes</taxon>
    </lineage>
</organism>
<evidence type="ECO:0008006" key="2">
    <source>
        <dbReference type="Google" id="ProtNLM"/>
    </source>
</evidence>
<proteinExistence type="predicted"/>
<dbReference type="EMBL" id="LAZR01057713">
    <property type="protein sequence ID" value="KKK71484.1"/>
    <property type="molecule type" value="Genomic_DNA"/>
</dbReference>
<dbReference type="AlphaFoldDB" id="A0A0F8ZYM1"/>
<evidence type="ECO:0000313" key="1">
    <source>
        <dbReference type="EMBL" id="KKK71484.1"/>
    </source>
</evidence>